<dbReference type="SFLD" id="SFLDS00003">
    <property type="entry name" value="Haloacid_Dehalogenase"/>
    <property type="match status" value="1"/>
</dbReference>
<dbReference type="InterPro" id="IPR001757">
    <property type="entry name" value="P_typ_ATPase"/>
</dbReference>
<accession>A0A2S6GVX9</accession>
<evidence type="ECO:0000256" key="8">
    <source>
        <dbReference type="ARBA" id="ARBA00022989"/>
    </source>
</evidence>
<dbReference type="NCBIfam" id="TIGR01511">
    <property type="entry name" value="ATPase-IB1_Cu"/>
    <property type="match status" value="1"/>
</dbReference>
<evidence type="ECO:0000259" key="11">
    <source>
        <dbReference type="PROSITE" id="PS50846"/>
    </source>
</evidence>
<dbReference type="GO" id="GO:0043682">
    <property type="term" value="F:P-type divalent copper transporter activity"/>
    <property type="evidence" value="ECO:0007669"/>
    <property type="project" value="TreeGrafter"/>
</dbReference>
<gene>
    <name evidence="12" type="ORF">B0F88_110155</name>
</gene>
<dbReference type="SFLD" id="SFLDF00027">
    <property type="entry name" value="p-type_atpase"/>
    <property type="match status" value="1"/>
</dbReference>
<dbReference type="NCBIfam" id="TIGR01525">
    <property type="entry name" value="ATPase-IB_hvy"/>
    <property type="match status" value="1"/>
</dbReference>
<keyword evidence="6 10" id="KW-0067">ATP-binding</keyword>
<reference evidence="12 13" key="1">
    <citation type="submission" date="2018-02" db="EMBL/GenBank/DDBJ databases">
        <title>Subsurface microbial communities from deep shales in Ohio and West Virginia, USA.</title>
        <authorList>
            <person name="Wrighton K."/>
        </authorList>
    </citation>
    <scope>NUCLEOTIDE SEQUENCE [LARGE SCALE GENOMIC DNA]</scope>
    <source>
        <strain evidence="12 13">OWC-G53F</strain>
    </source>
</reference>
<evidence type="ECO:0000256" key="3">
    <source>
        <dbReference type="ARBA" id="ARBA00022692"/>
    </source>
</evidence>
<dbReference type="PRINTS" id="PR00941">
    <property type="entry name" value="CDATPASE"/>
</dbReference>
<dbReference type="PROSITE" id="PS50846">
    <property type="entry name" value="HMA_2"/>
    <property type="match status" value="1"/>
</dbReference>
<comment type="similarity">
    <text evidence="2 10">Belongs to the cation transport ATPase (P-type) (TC 3.A.3) family. Type IB subfamily.</text>
</comment>
<comment type="subcellular location">
    <subcellularLocation>
        <location evidence="10">Cell membrane</location>
    </subcellularLocation>
    <subcellularLocation>
        <location evidence="1">Endomembrane system</location>
        <topology evidence="1">Multi-pass membrane protein</topology>
    </subcellularLocation>
</comment>
<keyword evidence="8 10" id="KW-1133">Transmembrane helix</keyword>
<dbReference type="Gene3D" id="3.40.50.1000">
    <property type="entry name" value="HAD superfamily/HAD-like"/>
    <property type="match status" value="1"/>
</dbReference>
<dbReference type="InterPro" id="IPR023299">
    <property type="entry name" value="ATPase_P-typ_cyto_dom_N"/>
</dbReference>
<evidence type="ECO:0000256" key="6">
    <source>
        <dbReference type="ARBA" id="ARBA00022840"/>
    </source>
</evidence>
<dbReference type="GO" id="GO:0005507">
    <property type="term" value="F:copper ion binding"/>
    <property type="evidence" value="ECO:0007669"/>
    <property type="project" value="TreeGrafter"/>
</dbReference>
<keyword evidence="3 10" id="KW-0812">Transmembrane</keyword>
<dbReference type="Gene3D" id="3.30.70.100">
    <property type="match status" value="1"/>
</dbReference>
<keyword evidence="7" id="KW-1278">Translocase</keyword>
<dbReference type="CDD" id="cd02094">
    <property type="entry name" value="P-type_ATPase_Cu-like"/>
    <property type="match status" value="1"/>
</dbReference>
<dbReference type="Pfam" id="PF00122">
    <property type="entry name" value="E1-E2_ATPase"/>
    <property type="match status" value="1"/>
</dbReference>
<dbReference type="CDD" id="cd00371">
    <property type="entry name" value="HMA"/>
    <property type="match status" value="1"/>
</dbReference>
<feature type="transmembrane region" description="Helical" evidence="10">
    <location>
        <begin position="431"/>
        <end position="453"/>
    </location>
</feature>
<dbReference type="GO" id="GO:0055070">
    <property type="term" value="P:copper ion homeostasis"/>
    <property type="evidence" value="ECO:0007669"/>
    <property type="project" value="TreeGrafter"/>
</dbReference>
<dbReference type="SUPFAM" id="SSF55008">
    <property type="entry name" value="HMA, heavy metal-associated domain"/>
    <property type="match status" value="1"/>
</dbReference>
<dbReference type="InterPro" id="IPR023214">
    <property type="entry name" value="HAD_sf"/>
</dbReference>
<organism evidence="12 13">
    <name type="scientific">Methylobacter tundripaludum</name>
    <dbReference type="NCBI Taxonomy" id="173365"/>
    <lineage>
        <taxon>Bacteria</taxon>
        <taxon>Pseudomonadati</taxon>
        <taxon>Pseudomonadota</taxon>
        <taxon>Gammaproteobacteria</taxon>
        <taxon>Methylococcales</taxon>
        <taxon>Methylococcaceae</taxon>
        <taxon>Methylobacter</taxon>
    </lineage>
</organism>
<dbReference type="OrthoDB" id="9814270at2"/>
<dbReference type="Gene3D" id="2.70.150.10">
    <property type="entry name" value="Calcium-transporting ATPase, cytoplasmic transduction domain A"/>
    <property type="match status" value="1"/>
</dbReference>
<dbReference type="Gene3D" id="3.40.1110.10">
    <property type="entry name" value="Calcium-transporting ATPase, cytoplasmic domain N"/>
    <property type="match status" value="1"/>
</dbReference>
<dbReference type="InterPro" id="IPR023298">
    <property type="entry name" value="ATPase_P-typ_TM_dom_sf"/>
</dbReference>
<dbReference type="GO" id="GO:0005524">
    <property type="term" value="F:ATP binding"/>
    <property type="evidence" value="ECO:0007669"/>
    <property type="project" value="UniProtKB-UniRule"/>
</dbReference>
<comment type="caution">
    <text evidence="12">The sequence shown here is derived from an EMBL/GenBank/DDBJ whole genome shotgun (WGS) entry which is preliminary data.</text>
</comment>
<evidence type="ECO:0000256" key="7">
    <source>
        <dbReference type="ARBA" id="ARBA00022967"/>
    </source>
</evidence>
<dbReference type="Proteomes" id="UP000238071">
    <property type="component" value="Unassembled WGS sequence"/>
</dbReference>
<dbReference type="FunFam" id="2.70.150.10:FF:000002">
    <property type="entry name" value="Copper-transporting ATPase 1, putative"/>
    <property type="match status" value="1"/>
</dbReference>
<sequence length="818" mass="88414">MDTQTSHPAPKNFQLVHQLTRRIRIISPILKNDQERGYIFEILLKKRPEIKRVRSVYALGSVVIQFDPTRLPKKNLLIMLDAVLGNIARKQAEQHEQQKKVFEGPVQEVDLAVEGMTCASCALLIEMVLKRDHRIKQASVNFGTSTLTVHGQLVKDDVSAKVATLGYQTYAMDTLSQRKKLIEKEQQRIVVAKRRFIWSAVLSFPVVVVGMSMPTSRWLHWMQFALTTPVVFWSGWTFFTKAWRLAKQRTANMDSLIALGVGSAYGYSLPALFRRSGHIYFEAGAAIITFVLLGRFLEERAKGKAGEAIRKLVDLQPQTATLIRDGQEIVIAVDDCAIDDVLLVRPGEKIPTDGIVIHGVSTVDEAMVTGESLPVVKDVGHQVIGGCVNGNGALRIRVTAVGMDTVLAGIVHMVDQAQATKLPIQKQVDKISAVFVPSVMVLSGLTMAGWLLVGAPFGFAFGNAITVLLIACPCALGLATPAAIMVGAGQAAREGIYIRNGESLETAAKLNVVVFDKTGTITEGKPKVTDLLKLSRLSEEKIIRLAASAEHSSEHFLGKAIVTYAKERSIELQECTHFYSETGRGIEASVDGKMLLLGNKAWLLEKGVEVEGLLAAAGDFSGQGKTPVFMAVNGKAAAVFGIADKPRPQAVQAIQHLKKLGVHTLMVTGDTEKTANYIAAIVGIETVIANAKPEQKLAIIHQFQNEGKKVGMIGDGINDAPALAAANVGFAIGTGTDIAIESADMTLVHGDITKVTEAIQLSTDTIRIIKQNLFWAFGYNVVAIPVAAMGNLNPMIASAAMALSSVSVIVNSLRLNKK</sequence>
<dbReference type="PRINTS" id="PR00119">
    <property type="entry name" value="CATATPASE"/>
</dbReference>
<keyword evidence="10" id="KW-1003">Cell membrane</keyword>
<dbReference type="InterPro" id="IPR017969">
    <property type="entry name" value="Heavy-metal-associated_CS"/>
</dbReference>
<feature type="domain" description="HMA" evidence="11">
    <location>
        <begin position="107"/>
        <end position="170"/>
    </location>
</feature>
<evidence type="ECO:0000256" key="5">
    <source>
        <dbReference type="ARBA" id="ARBA00022741"/>
    </source>
</evidence>
<feature type="transmembrane region" description="Helical" evidence="10">
    <location>
        <begin position="465"/>
        <end position="489"/>
    </location>
</feature>
<dbReference type="InterPro" id="IPR036163">
    <property type="entry name" value="HMA_dom_sf"/>
</dbReference>
<keyword evidence="4 10" id="KW-0479">Metal-binding</keyword>
<keyword evidence="5 10" id="KW-0547">Nucleotide-binding</keyword>
<evidence type="ECO:0000313" key="12">
    <source>
        <dbReference type="EMBL" id="PPK69369.1"/>
    </source>
</evidence>
<feature type="transmembrane region" description="Helical" evidence="10">
    <location>
        <begin position="772"/>
        <end position="789"/>
    </location>
</feature>
<dbReference type="InterPro" id="IPR006121">
    <property type="entry name" value="HMA_dom"/>
</dbReference>
<feature type="transmembrane region" description="Helical" evidence="10">
    <location>
        <begin position="795"/>
        <end position="813"/>
    </location>
</feature>
<proteinExistence type="inferred from homology"/>
<feature type="transmembrane region" description="Helical" evidence="10">
    <location>
        <begin position="251"/>
        <end position="273"/>
    </location>
</feature>
<dbReference type="PROSITE" id="PS00154">
    <property type="entry name" value="ATPASE_E1_E2"/>
    <property type="match status" value="1"/>
</dbReference>
<evidence type="ECO:0000256" key="1">
    <source>
        <dbReference type="ARBA" id="ARBA00004127"/>
    </source>
</evidence>
<dbReference type="SUPFAM" id="SSF81665">
    <property type="entry name" value="Calcium ATPase, transmembrane domain M"/>
    <property type="match status" value="1"/>
</dbReference>
<protein>
    <submittedName>
        <fullName evidence="12">Cu+-exporting ATPase</fullName>
    </submittedName>
</protein>
<feature type="transmembrane region" description="Helical" evidence="10">
    <location>
        <begin position="196"/>
        <end position="213"/>
    </location>
</feature>
<dbReference type="GO" id="GO:0016887">
    <property type="term" value="F:ATP hydrolysis activity"/>
    <property type="evidence" value="ECO:0007669"/>
    <property type="project" value="InterPro"/>
</dbReference>
<dbReference type="PANTHER" id="PTHR43520">
    <property type="entry name" value="ATP7, ISOFORM B"/>
    <property type="match status" value="1"/>
</dbReference>
<evidence type="ECO:0000256" key="9">
    <source>
        <dbReference type="ARBA" id="ARBA00023136"/>
    </source>
</evidence>
<dbReference type="PANTHER" id="PTHR43520:SF8">
    <property type="entry name" value="P-TYPE CU(+) TRANSPORTER"/>
    <property type="match status" value="1"/>
</dbReference>
<feature type="transmembrane region" description="Helical" evidence="10">
    <location>
        <begin position="219"/>
        <end position="239"/>
    </location>
</feature>
<evidence type="ECO:0000313" key="13">
    <source>
        <dbReference type="Proteomes" id="UP000238071"/>
    </source>
</evidence>
<dbReference type="InterPro" id="IPR059000">
    <property type="entry name" value="ATPase_P-type_domA"/>
</dbReference>
<feature type="transmembrane region" description="Helical" evidence="10">
    <location>
        <begin position="279"/>
        <end position="297"/>
    </location>
</feature>
<evidence type="ECO:0000256" key="2">
    <source>
        <dbReference type="ARBA" id="ARBA00006024"/>
    </source>
</evidence>
<dbReference type="Pfam" id="PF00403">
    <property type="entry name" value="HMA"/>
    <property type="match status" value="1"/>
</dbReference>
<dbReference type="SFLD" id="SFLDG00002">
    <property type="entry name" value="C1.7:_P-type_atpase_like"/>
    <property type="match status" value="1"/>
</dbReference>
<dbReference type="Pfam" id="PF00702">
    <property type="entry name" value="Hydrolase"/>
    <property type="match status" value="1"/>
</dbReference>
<dbReference type="InterPro" id="IPR008250">
    <property type="entry name" value="ATPase_P-typ_transduc_dom_A_sf"/>
</dbReference>
<dbReference type="RefSeq" id="WP_104424395.1">
    <property type="nucleotide sequence ID" value="NZ_PTIY01000010.1"/>
</dbReference>
<dbReference type="GO" id="GO:0012505">
    <property type="term" value="C:endomembrane system"/>
    <property type="evidence" value="ECO:0007669"/>
    <property type="project" value="UniProtKB-SubCell"/>
</dbReference>
<dbReference type="InterPro" id="IPR027256">
    <property type="entry name" value="P-typ_ATPase_IB"/>
</dbReference>
<dbReference type="SUPFAM" id="SSF56784">
    <property type="entry name" value="HAD-like"/>
    <property type="match status" value="1"/>
</dbReference>
<dbReference type="InterPro" id="IPR018303">
    <property type="entry name" value="ATPase_P-typ_P_site"/>
</dbReference>
<evidence type="ECO:0000256" key="4">
    <source>
        <dbReference type="ARBA" id="ARBA00022723"/>
    </source>
</evidence>
<dbReference type="EMBL" id="PTIY01000010">
    <property type="protein sequence ID" value="PPK69369.1"/>
    <property type="molecule type" value="Genomic_DNA"/>
</dbReference>
<dbReference type="InterPro" id="IPR036412">
    <property type="entry name" value="HAD-like_sf"/>
</dbReference>
<dbReference type="SUPFAM" id="SSF81653">
    <property type="entry name" value="Calcium ATPase, transduction domain A"/>
    <property type="match status" value="1"/>
</dbReference>
<keyword evidence="13" id="KW-1185">Reference proteome</keyword>
<evidence type="ECO:0000256" key="10">
    <source>
        <dbReference type="RuleBase" id="RU362081"/>
    </source>
</evidence>
<dbReference type="AlphaFoldDB" id="A0A2S6GVX9"/>
<keyword evidence="9 10" id="KW-0472">Membrane</keyword>
<dbReference type="PROSITE" id="PS01047">
    <property type="entry name" value="HMA_1"/>
    <property type="match status" value="1"/>
</dbReference>
<dbReference type="NCBIfam" id="TIGR01494">
    <property type="entry name" value="ATPase_P-type"/>
    <property type="match status" value="1"/>
</dbReference>
<dbReference type="InterPro" id="IPR044492">
    <property type="entry name" value="P_typ_ATPase_HD_dom"/>
</dbReference>
<dbReference type="GO" id="GO:0005886">
    <property type="term" value="C:plasma membrane"/>
    <property type="evidence" value="ECO:0007669"/>
    <property type="project" value="UniProtKB-SubCell"/>
</dbReference>
<name>A0A2S6GVX9_9GAMM</name>